<comment type="catalytic activity">
    <reaction evidence="4">
        <text>(S)-ureidoglycolate = urea + glyoxylate</text>
        <dbReference type="Rhea" id="RHEA:11304"/>
        <dbReference type="ChEBI" id="CHEBI:16199"/>
        <dbReference type="ChEBI" id="CHEBI:36655"/>
        <dbReference type="ChEBI" id="CHEBI:57296"/>
        <dbReference type="EC" id="4.3.2.3"/>
    </reaction>
</comment>
<dbReference type="GO" id="GO:0000256">
    <property type="term" value="P:allantoin catabolic process"/>
    <property type="evidence" value="ECO:0007669"/>
    <property type="project" value="InterPro"/>
</dbReference>
<dbReference type="OrthoDB" id="9804602at2"/>
<evidence type="ECO:0000313" key="5">
    <source>
        <dbReference type="EMBL" id="OME88864.1"/>
    </source>
</evidence>
<dbReference type="Pfam" id="PF04115">
    <property type="entry name" value="Ureidogly_lyase"/>
    <property type="match status" value="1"/>
</dbReference>
<evidence type="ECO:0000256" key="2">
    <source>
        <dbReference type="ARBA" id="ARBA00022631"/>
    </source>
</evidence>
<accession>A0A1R1ATG2</accession>
<dbReference type="InterPro" id="IPR011051">
    <property type="entry name" value="RmlC_Cupin_sf"/>
</dbReference>
<dbReference type="GO" id="GO:0006144">
    <property type="term" value="P:purine nucleobase metabolic process"/>
    <property type="evidence" value="ECO:0007669"/>
    <property type="project" value="UniProtKB-KW"/>
</dbReference>
<comment type="caution">
    <text evidence="5">The sequence shown here is derived from an EMBL/GenBank/DDBJ whole genome shotgun (WGS) entry which is preliminary data.</text>
</comment>
<comment type="subunit">
    <text evidence="1">Homodimer.</text>
</comment>
<dbReference type="GO" id="GO:0004848">
    <property type="term" value="F:ureidoglycolate hydrolase activity"/>
    <property type="evidence" value="ECO:0007669"/>
    <property type="project" value="InterPro"/>
</dbReference>
<dbReference type="RefSeq" id="WP_076325690.1">
    <property type="nucleotide sequence ID" value="NZ_MRTF01000012.1"/>
</dbReference>
<evidence type="ECO:0000256" key="1">
    <source>
        <dbReference type="ARBA" id="ARBA00011738"/>
    </source>
</evidence>
<evidence type="ECO:0000256" key="4">
    <source>
        <dbReference type="ARBA" id="ARBA00047684"/>
    </source>
</evidence>
<protein>
    <recommendedName>
        <fullName evidence="7">Ureidoglycolate hydrolase</fullName>
    </recommendedName>
</protein>
<dbReference type="Gene3D" id="2.60.120.480">
    <property type="entry name" value="Ureidoglycolate hydrolase"/>
    <property type="match status" value="1"/>
</dbReference>
<reference evidence="5 6" key="1">
    <citation type="submission" date="2016-11" db="EMBL/GenBank/DDBJ databases">
        <title>Paenibacillus species isolates.</title>
        <authorList>
            <person name="Beno S.M."/>
        </authorList>
    </citation>
    <scope>NUCLEOTIDE SEQUENCE [LARGE SCALE GENOMIC DNA]</scope>
    <source>
        <strain evidence="5 6">FSL F4-0100</strain>
    </source>
</reference>
<proteinExistence type="predicted"/>
<dbReference type="InterPro" id="IPR024060">
    <property type="entry name" value="Ureidoglycolate_lyase_dom_sf"/>
</dbReference>
<sequence>MEYKVQIEDLTEEAFAPYGKVVDVPAIDPSKSGDGWDCWSYVQMLDVWEPIGFGLVDTKRREFVVTAMERHVSREELLLTFDREIVQPVALCMDIDNPDESPDASTVKCFRIKPGQAIVIHRGVWHSPAYPAVDDARYMFGIEKKKDKFGDEMINPWVDFMNGSTVRFE</sequence>
<evidence type="ECO:0000256" key="3">
    <source>
        <dbReference type="ARBA" id="ARBA00023239"/>
    </source>
</evidence>
<dbReference type="EMBL" id="MRTF01000012">
    <property type="protein sequence ID" value="OME88864.1"/>
    <property type="molecule type" value="Genomic_DNA"/>
</dbReference>
<dbReference type="SUPFAM" id="SSF51182">
    <property type="entry name" value="RmlC-like cupins"/>
    <property type="match status" value="1"/>
</dbReference>
<evidence type="ECO:0000313" key="6">
    <source>
        <dbReference type="Proteomes" id="UP000187074"/>
    </source>
</evidence>
<gene>
    <name evidence="5" type="ORF">BK123_28310</name>
</gene>
<organism evidence="5 6">
    <name type="scientific">Paenibacillus lautus</name>
    <name type="common">Bacillus lautus</name>
    <dbReference type="NCBI Taxonomy" id="1401"/>
    <lineage>
        <taxon>Bacteria</taxon>
        <taxon>Bacillati</taxon>
        <taxon>Bacillota</taxon>
        <taxon>Bacilli</taxon>
        <taxon>Bacillales</taxon>
        <taxon>Paenibacillaceae</taxon>
        <taxon>Paenibacillus</taxon>
    </lineage>
</organism>
<dbReference type="STRING" id="1401.BK123_28310"/>
<name>A0A1R1ATG2_PAELA</name>
<evidence type="ECO:0008006" key="7">
    <source>
        <dbReference type="Google" id="ProtNLM"/>
    </source>
</evidence>
<keyword evidence="2" id="KW-0659">Purine metabolism</keyword>
<dbReference type="Proteomes" id="UP000187074">
    <property type="component" value="Unassembled WGS sequence"/>
</dbReference>
<keyword evidence="3" id="KW-0456">Lyase</keyword>
<dbReference type="GO" id="GO:0050385">
    <property type="term" value="F:ureidoglycolate lyase activity"/>
    <property type="evidence" value="ECO:0007669"/>
    <property type="project" value="UniProtKB-EC"/>
</dbReference>
<dbReference type="AlphaFoldDB" id="A0A1R1ATG2"/>
<dbReference type="InterPro" id="IPR007247">
    <property type="entry name" value="Ureidogly_lyase"/>
</dbReference>